<dbReference type="Gene3D" id="1.20.1250.20">
    <property type="entry name" value="MFS general substrate transporter like domains"/>
    <property type="match status" value="2"/>
</dbReference>
<evidence type="ECO:0000256" key="1">
    <source>
        <dbReference type="ARBA" id="ARBA00022692"/>
    </source>
</evidence>
<feature type="transmembrane region" description="Helical" evidence="4">
    <location>
        <begin position="432"/>
        <end position="453"/>
    </location>
</feature>
<reference evidence="5 6" key="1">
    <citation type="submission" date="2019-02" db="EMBL/GenBank/DDBJ databases">
        <title>Complete Genome Sequence and Methylome Analysis of free living Spirochaetas.</title>
        <authorList>
            <person name="Fomenkov A."/>
            <person name="Dubinina G."/>
            <person name="Leshcheva N."/>
            <person name="Mikheeva N."/>
            <person name="Grabovich M."/>
            <person name="Vincze T."/>
            <person name="Roberts R.J."/>
        </authorList>
    </citation>
    <scope>NUCLEOTIDE SEQUENCE [LARGE SCALE GENOMIC DNA]</scope>
    <source>
        <strain evidence="5 6">K2</strain>
    </source>
</reference>
<evidence type="ECO:0000256" key="2">
    <source>
        <dbReference type="ARBA" id="ARBA00022989"/>
    </source>
</evidence>
<feature type="transmembrane region" description="Helical" evidence="4">
    <location>
        <begin position="182"/>
        <end position="203"/>
    </location>
</feature>
<keyword evidence="2 4" id="KW-1133">Transmembrane helix</keyword>
<dbReference type="PANTHER" id="PTHR11360">
    <property type="entry name" value="MONOCARBOXYLATE TRANSPORTER"/>
    <property type="match status" value="1"/>
</dbReference>
<dbReference type="AlphaFoldDB" id="A0A5C1QKA4"/>
<feature type="transmembrane region" description="Helical" evidence="4">
    <location>
        <begin position="215"/>
        <end position="235"/>
    </location>
</feature>
<keyword evidence="1 4" id="KW-0812">Transmembrane</keyword>
<feature type="transmembrane region" description="Helical" evidence="4">
    <location>
        <begin position="145"/>
        <end position="161"/>
    </location>
</feature>
<proteinExistence type="predicted"/>
<dbReference type="Proteomes" id="UP000324209">
    <property type="component" value="Chromosome"/>
</dbReference>
<dbReference type="OrthoDB" id="182417at2"/>
<feature type="transmembrane region" description="Helical" evidence="4">
    <location>
        <begin position="366"/>
        <end position="387"/>
    </location>
</feature>
<dbReference type="InterPro" id="IPR011701">
    <property type="entry name" value="MFS"/>
</dbReference>
<evidence type="ECO:0000313" key="6">
    <source>
        <dbReference type="Proteomes" id="UP000324209"/>
    </source>
</evidence>
<evidence type="ECO:0000256" key="4">
    <source>
        <dbReference type="SAM" id="Phobius"/>
    </source>
</evidence>
<dbReference type="EMBL" id="CP036150">
    <property type="protein sequence ID" value="QEN06572.1"/>
    <property type="molecule type" value="Genomic_DNA"/>
</dbReference>
<feature type="transmembrane region" description="Helical" evidence="4">
    <location>
        <begin position="399"/>
        <end position="420"/>
    </location>
</feature>
<feature type="transmembrane region" description="Helical" evidence="4">
    <location>
        <begin position="311"/>
        <end position="330"/>
    </location>
</feature>
<feature type="transmembrane region" description="Helical" evidence="4">
    <location>
        <begin position="36"/>
        <end position="54"/>
    </location>
</feature>
<organism evidence="5 6">
    <name type="scientific">Oceanispirochaeta crateris</name>
    <dbReference type="NCBI Taxonomy" id="2518645"/>
    <lineage>
        <taxon>Bacteria</taxon>
        <taxon>Pseudomonadati</taxon>
        <taxon>Spirochaetota</taxon>
        <taxon>Spirochaetia</taxon>
        <taxon>Spirochaetales</taxon>
        <taxon>Spirochaetaceae</taxon>
        <taxon>Oceanispirochaeta</taxon>
    </lineage>
</organism>
<dbReference type="InterPro" id="IPR050327">
    <property type="entry name" value="Proton-linked_MCT"/>
</dbReference>
<evidence type="ECO:0000256" key="3">
    <source>
        <dbReference type="ARBA" id="ARBA00023136"/>
    </source>
</evidence>
<dbReference type="SUPFAM" id="SSF103473">
    <property type="entry name" value="MFS general substrate transporter"/>
    <property type="match status" value="1"/>
</dbReference>
<dbReference type="InterPro" id="IPR036259">
    <property type="entry name" value="MFS_trans_sf"/>
</dbReference>
<feature type="transmembrane region" description="Helical" evidence="4">
    <location>
        <begin position="106"/>
        <end position="125"/>
    </location>
</feature>
<dbReference type="RefSeq" id="WP_149484655.1">
    <property type="nucleotide sequence ID" value="NZ_CP036150.1"/>
</dbReference>
<dbReference type="PANTHER" id="PTHR11360:SF308">
    <property type="entry name" value="BLL3089 PROTEIN"/>
    <property type="match status" value="1"/>
</dbReference>
<keyword evidence="6" id="KW-1185">Reference proteome</keyword>
<dbReference type="GO" id="GO:0022857">
    <property type="term" value="F:transmembrane transporter activity"/>
    <property type="evidence" value="ECO:0007669"/>
    <property type="project" value="InterPro"/>
</dbReference>
<protein>
    <submittedName>
        <fullName evidence="5">MFS transporter</fullName>
    </submittedName>
</protein>
<feature type="transmembrane region" description="Helical" evidence="4">
    <location>
        <begin position="342"/>
        <end position="360"/>
    </location>
</feature>
<keyword evidence="3 4" id="KW-0472">Membrane</keyword>
<sequence>MNLCIIGIVFKEFLIKTEKNHFIPGDFPFSPRKVPFYYGWIILVAGAMGILFSIPGQTMGVSVYTDHLIENLNLSRIEISTAYMIGTLISSLVMTRAGMFYDRFGARIAAAGSAMGLGLCLMLLSRSVQVTALSSALLKISSKKMAFSFMIVGFFGIRFFGQGVLTLVSRGMVMRWFDSHRGYASALMGIFTSFGFSYAPRILQGMIDLSSWDRSWMIMGIVMIVLIAPFIFAIFRDSPEECGIEMEKGMKIKTGSRKKGADPEVSLTLGEARRDPKLWCYMLLLFFWALYNTGFTFHITSIFGSQGKTTAQAVAIFLPISILSLGFRFLGSWLSDIIDLKYHYYLTILSIITGAYALTLPYTGGAAALLIIGFGIAGGLFGVLNSVTWPKLYGREHLGAISGMAMSFIVAGSALGPWGFSLMEKIWGDYRQTGWLGVYAAGFIGMISLPFLLHKRKASSLG</sequence>
<gene>
    <name evidence="5" type="ORF">EXM22_00675</name>
</gene>
<accession>A0A5C1QKA4</accession>
<evidence type="ECO:0000313" key="5">
    <source>
        <dbReference type="EMBL" id="QEN06572.1"/>
    </source>
</evidence>
<name>A0A5C1QKA4_9SPIO</name>
<dbReference type="KEGG" id="ock:EXM22_00675"/>
<dbReference type="Pfam" id="PF07690">
    <property type="entry name" value="MFS_1"/>
    <property type="match status" value="1"/>
</dbReference>
<feature type="transmembrane region" description="Helical" evidence="4">
    <location>
        <begin position="278"/>
        <end position="299"/>
    </location>
</feature>